<proteinExistence type="predicted"/>
<dbReference type="SUPFAM" id="SSF101898">
    <property type="entry name" value="NHL repeat"/>
    <property type="match status" value="1"/>
</dbReference>
<dbReference type="EMBL" id="JBHSJE010000003">
    <property type="protein sequence ID" value="MFC4979444.1"/>
    <property type="molecule type" value="Genomic_DNA"/>
</dbReference>
<evidence type="ECO:0008006" key="3">
    <source>
        <dbReference type="Google" id="ProtNLM"/>
    </source>
</evidence>
<dbReference type="RefSeq" id="WP_051709630.1">
    <property type="nucleotide sequence ID" value="NZ_JBHSJE010000003.1"/>
</dbReference>
<dbReference type="InterPro" id="IPR015943">
    <property type="entry name" value="WD40/YVTN_repeat-like_dom_sf"/>
</dbReference>
<gene>
    <name evidence="1" type="ORF">ACFPL4_13860</name>
</gene>
<evidence type="ECO:0000313" key="1">
    <source>
        <dbReference type="EMBL" id="MFC4979444.1"/>
    </source>
</evidence>
<keyword evidence="2" id="KW-1185">Reference proteome</keyword>
<organism evidence="1 2">
    <name type="scientific">Streptomyces atroolivaceus</name>
    <dbReference type="NCBI Taxonomy" id="66869"/>
    <lineage>
        <taxon>Bacteria</taxon>
        <taxon>Bacillati</taxon>
        <taxon>Actinomycetota</taxon>
        <taxon>Actinomycetes</taxon>
        <taxon>Kitasatosporales</taxon>
        <taxon>Streptomycetaceae</taxon>
        <taxon>Streptomyces</taxon>
    </lineage>
</organism>
<reference evidence="2" key="1">
    <citation type="journal article" date="2019" name="Int. J. Syst. Evol. Microbiol.">
        <title>The Global Catalogue of Microorganisms (GCM) 10K type strain sequencing project: providing services to taxonomists for standard genome sequencing and annotation.</title>
        <authorList>
            <consortium name="The Broad Institute Genomics Platform"/>
            <consortium name="The Broad Institute Genome Sequencing Center for Infectious Disease"/>
            <person name="Wu L."/>
            <person name="Ma J."/>
        </authorList>
    </citation>
    <scope>NUCLEOTIDE SEQUENCE [LARGE SCALE GENOMIC DNA]</scope>
    <source>
        <strain evidence="2">ICMP 257</strain>
    </source>
</reference>
<dbReference type="Gene3D" id="2.130.10.10">
    <property type="entry name" value="YVTN repeat-like/Quinoprotein amine dehydrogenase"/>
    <property type="match status" value="1"/>
</dbReference>
<dbReference type="Proteomes" id="UP001595908">
    <property type="component" value="Unassembled WGS sequence"/>
</dbReference>
<evidence type="ECO:0000313" key="2">
    <source>
        <dbReference type="Proteomes" id="UP001595908"/>
    </source>
</evidence>
<comment type="caution">
    <text evidence="1">The sequence shown here is derived from an EMBL/GenBank/DDBJ whole genome shotgun (WGS) entry which is preliminary data.</text>
</comment>
<accession>A0ABV9V9B2</accession>
<sequence length="132" mass="13966">MATRTATDPSPVHPIPANGRVVLFGPLVDGTNIEVGDFTQLGPDSGPTVITNGPDGALRFTEYGAHRIGRITTDGRVTEFSVPTPECGPFGIAQRPDGALWFTDTAADRIGRLTTGGVVREFRCLAPGCFPR</sequence>
<dbReference type="Pfam" id="PF24684">
    <property type="entry name" value="Vgb_lyase"/>
    <property type="match status" value="1"/>
</dbReference>
<name>A0ABV9V9B2_STRAZ</name>
<protein>
    <recommendedName>
        <fullName evidence="3">Virginiamycin B lyase</fullName>
    </recommendedName>
</protein>